<name>K4AHN8_SETIT</name>
<dbReference type="Proteomes" id="UP000004995">
    <property type="component" value="Unassembled WGS sequence"/>
</dbReference>
<dbReference type="InParanoid" id="K4AHN8"/>
<dbReference type="EMBL" id="AGNK02005970">
    <property type="status" value="NOT_ANNOTATED_CDS"/>
    <property type="molecule type" value="Genomic_DNA"/>
</dbReference>
<dbReference type="Gramene" id="KQK90699">
    <property type="protein sequence ID" value="KQK90699"/>
    <property type="gene ID" value="SETIT_038395mg"/>
</dbReference>
<proteinExistence type="predicted"/>
<protein>
    <submittedName>
        <fullName evidence="1">Uncharacterized protein</fullName>
    </submittedName>
</protein>
<dbReference type="EnsemblPlants" id="KQK90699">
    <property type="protein sequence ID" value="KQK90699"/>
    <property type="gene ID" value="SETIT_038395mg"/>
</dbReference>
<evidence type="ECO:0000313" key="2">
    <source>
        <dbReference type="Proteomes" id="UP000004995"/>
    </source>
</evidence>
<reference evidence="1" key="2">
    <citation type="submission" date="2018-08" db="UniProtKB">
        <authorList>
            <consortium name="EnsemblPlants"/>
        </authorList>
    </citation>
    <scope>IDENTIFICATION</scope>
    <source>
        <strain evidence="1">Yugu1</strain>
    </source>
</reference>
<sequence>MNFKVMLLAPLYASQLHHKHISSRSAAADMAHQQQRSASSYMIRSATHCCRAPFFQNGICNSRRSPWD</sequence>
<reference evidence="2" key="1">
    <citation type="journal article" date="2012" name="Nat. Biotechnol.">
        <title>Reference genome sequence of the model plant Setaria.</title>
        <authorList>
            <person name="Bennetzen J.L."/>
            <person name="Schmutz J."/>
            <person name="Wang H."/>
            <person name="Percifield R."/>
            <person name="Hawkins J."/>
            <person name="Pontaroli A.C."/>
            <person name="Estep M."/>
            <person name="Feng L."/>
            <person name="Vaughn J.N."/>
            <person name="Grimwood J."/>
            <person name="Jenkins J."/>
            <person name="Barry K."/>
            <person name="Lindquist E."/>
            <person name="Hellsten U."/>
            <person name="Deshpande S."/>
            <person name="Wang X."/>
            <person name="Wu X."/>
            <person name="Mitros T."/>
            <person name="Triplett J."/>
            <person name="Yang X."/>
            <person name="Ye C.Y."/>
            <person name="Mauro-Herrera M."/>
            <person name="Wang L."/>
            <person name="Li P."/>
            <person name="Sharma M."/>
            <person name="Sharma R."/>
            <person name="Ronald P.C."/>
            <person name="Panaud O."/>
            <person name="Kellogg E.A."/>
            <person name="Brutnell T.P."/>
            <person name="Doust A.N."/>
            <person name="Tuskan G.A."/>
            <person name="Rokhsar D."/>
            <person name="Devos K.M."/>
        </authorList>
    </citation>
    <scope>NUCLEOTIDE SEQUENCE [LARGE SCALE GENOMIC DNA]</scope>
    <source>
        <strain evidence="2">cv. Yugu1</strain>
    </source>
</reference>
<dbReference type="AlphaFoldDB" id="K4AHN8"/>
<accession>K4AHN8</accession>
<organism evidence="1 2">
    <name type="scientific">Setaria italica</name>
    <name type="common">Foxtail millet</name>
    <name type="synonym">Panicum italicum</name>
    <dbReference type="NCBI Taxonomy" id="4555"/>
    <lineage>
        <taxon>Eukaryota</taxon>
        <taxon>Viridiplantae</taxon>
        <taxon>Streptophyta</taxon>
        <taxon>Embryophyta</taxon>
        <taxon>Tracheophyta</taxon>
        <taxon>Spermatophyta</taxon>
        <taxon>Magnoliopsida</taxon>
        <taxon>Liliopsida</taxon>
        <taxon>Poales</taxon>
        <taxon>Poaceae</taxon>
        <taxon>PACMAD clade</taxon>
        <taxon>Panicoideae</taxon>
        <taxon>Panicodae</taxon>
        <taxon>Paniceae</taxon>
        <taxon>Cenchrinae</taxon>
        <taxon>Setaria</taxon>
    </lineage>
</organism>
<dbReference type="HOGENOM" id="CLU_2798814_0_0_1"/>
<keyword evidence="2" id="KW-1185">Reference proteome</keyword>
<evidence type="ECO:0000313" key="1">
    <source>
        <dbReference type="EnsemblPlants" id="KQK90699"/>
    </source>
</evidence>